<gene>
    <name evidence="2" type="ORF">SUNI508_12724</name>
</gene>
<evidence type="ECO:0000256" key="1">
    <source>
        <dbReference type="SAM" id="MobiDB-lite"/>
    </source>
</evidence>
<comment type="caution">
    <text evidence="2">The sequence shown here is derived from an EMBL/GenBank/DDBJ whole genome shotgun (WGS) entry which is preliminary data.</text>
</comment>
<accession>A0ABR2VGG1</accession>
<name>A0ABR2VGG1_9PEZI</name>
<evidence type="ECO:0000313" key="2">
    <source>
        <dbReference type="EMBL" id="KAK9426017.1"/>
    </source>
</evidence>
<dbReference type="EMBL" id="JARVKF010000008">
    <property type="protein sequence ID" value="KAK9426017.1"/>
    <property type="molecule type" value="Genomic_DNA"/>
</dbReference>
<feature type="compositionally biased region" description="Basic and acidic residues" evidence="1">
    <location>
        <begin position="93"/>
        <end position="105"/>
    </location>
</feature>
<reference evidence="2 3" key="1">
    <citation type="journal article" date="2024" name="J. Plant Pathol.">
        <title>Sequence and assembly of the genome of Seiridium unicorne, isolate CBS 538.82, causal agent of cypress canker disease.</title>
        <authorList>
            <person name="Scali E."/>
            <person name="Rocca G.D."/>
            <person name="Danti R."/>
            <person name="Garbelotto M."/>
            <person name="Barberini S."/>
            <person name="Baroncelli R."/>
            <person name="Emiliani G."/>
        </authorList>
    </citation>
    <scope>NUCLEOTIDE SEQUENCE [LARGE SCALE GENOMIC DNA]</scope>
    <source>
        <strain evidence="2 3">BM-138-508</strain>
    </source>
</reference>
<sequence>MAGVNQQSQSLNKRLALNLSLKRCDEIYDYKAKLVHNTERFRSGGEVTRPLWELVKDSHLAYLGVTEAQLKHMVAQERGPSAYTHSQSTHDNSISDRDSPTRDDNDNVDGSGSDNDIEETQYDSSAYQLHISNSAINDTTNTILDRFWEDSVDGDQDKDLADDLELQTGNLDATESERHQSSTSTRSVQDLQQFQDHITEQHLEPAGKTVKMDSVDADCDTHLERFYEPWQVEGLFLSRLALERLDRQVWEANRFIEIVQARQRILAESNRDREGENAPVTYQKRVTRPSRLRCDALQTDV</sequence>
<evidence type="ECO:0000313" key="3">
    <source>
        <dbReference type="Proteomes" id="UP001408356"/>
    </source>
</evidence>
<feature type="region of interest" description="Disordered" evidence="1">
    <location>
        <begin position="78"/>
        <end position="118"/>
    </location>
</feature>
<proteinExistence type="predicted"/>
<protein>
    <submittedName>
        <fullName evidence="2">Uncharacterized protein</fullName>
    </submittedName>
</protein>
<organism evidence="2 3">
    <name type="scientific">Seiridium unicorne</name>
    <dbReference type="NCBI Taxonomy" id="138068"/>
    <lineage>
        <taxon>Eukaryota</taxon>
        <taxon>Fungi</taxon>
        <taxon>Dikarya</taxon>
        <taxon>Ascomycota</taxon>
        <taxon>Pezizomycotina</taxon>
        <taxon>Sordariomycetes</taxon>
        <taxon>Xylariomycetidae</taxon>
        <taxon>Amphisphaeriales</taxon>
        <taxon>Sporocadaceae</taxon>
        <taxon>Seiridium</taxon>
    </lineage>
</organism>
<feature type="compositionally biased region" description="Polar residues" evidence="1">
    <location>
        <begin position="83"/>
        <end position="92"/>
    </location>
</feature>
<dbReference type="Proteomes" id="UP001408356">
    <property type="component" value="Unassembled WGS sequence"/>
</dbReference>
<keyword evidence="3" id="KW-1185">Reference proteome</keyword>